<proteinExistence type="predicted"/>
<keyword evidence="1" id="KW-0472">Membrane</keyword>
<dbReference type="AlphaFoldDB" id="A0A2P2QZ10"/>
<dbReference type="EMBL" id="GGEC01091736">
    <property type="protein sequence ID" value="MBX72220.1"/>
    <property type="molecule type" value="Transcribed_RNA"/>
</dbReference>
<organism evidence="2">
    <name type="scientific">Rhizophora mucronata</name>
    <name type="common">Asiatic mangrove</name>
    <dbReference type="NCBI Taxonomy" id="61149"/>
    <lineage>
        <taxon>Eukaryota</taxon>
        <taxon>Viridiplantae</taxon>
        <taxon>Streptophyta</taxon>
        <taxon>Embryophyta</taxon>
        <taxon>Tracheophyta</taxon>
        <taxon>Spermatophyta</taxon>
        <taxon>Magnoliopsida</taxon>
        <taxon>eudicotyledons</taxon>
        <taxon>Gunneridae</taxon>
        <taxon>Pentapetalae</taxon>
        <taxon>rosids</taxon>
        <taxon>fabids</taxon>
        <taxon>Malpighiales</taxon>
        <taxon>Rhizophoraceae</taxon>
        <taxon>Rhizophora</taxon>
    </lineage>
</organism>
<evidence type="ECO:0000256" key="1">
    <source>
        <dbReference type="SAM" id="Phobius"/>
    </source>
</evidence>
<sequence length="44" mass="5073">MHVYERLYFLILGIINSTQHSLIWFFDASPVSMFPCNPLSTLLG</sequence>
<reference evidence="2" key="1">
    <citation type="submission" date="2018-02" db="EMBL/GenBank/DDBJ databases">
        <title>Rhizophora mucronata_Transcriptome.</title>
        <authorList>
            <person name="Meera S.P."/>
            <person name="Sreeshan A."/>
            <person name="Augustine A."/>
        </authorList>
    </citation>
    <scope>NUCLEOTIDE SEQUENCE</scope>
    <source>
        <tissue evidence="2">Leaf</tissue>
    </source>
</reference>
<protein>
    <submittedName>
        <fullName evidence="2">Uncharacterized protein</fullName>
    </submittedName>
</protein>
<evidence type="ECO:0000313" key="2">
    <source>
        <dbReference type="EMBL" id="MBX72220.1"/>
    </source>
</evidence>
<keyword evidence="1" id="KW-1133">Transmembrane helix</keyword>
<name>A0A2P2QZ10_RHIMU</name>
<feature type="transmembrane region" description="Helical" evidence="1">
    <location>
        <begin position="7"/>
        <end position="26"/>
    </location>
</feature>
<accession>A0A2P2QZ10</accession>
<keyword evidence="1" id="KW-0812">Transmembrane</keyword>